<evidence type="ECO:0000313" key="4">
    <source>
        <dbReference type="Proteomes" id="UP000095023"/>
    </source>
</evidence>
<dbReference type="PROSITE" id="PS50003">
    <property type="entry name" value="PH_DOMAIN"/>
    <property type="match status" value="1"/>
</dbReference>
<feature type="compositionally biased region" description="Acidic residues" evidence="1">
    <location>
        <begin position="126"/>
        <end position="148"/>
    </location>
</feature>
<name>A0A1E4TJ91_9ASCO</name>
<dbReference type="PANTHER" id="PTHR28076">
    <property type="entry name" value="SPORULATION-SPECIFIC PROTEIN 71"/>
    <property type="match status" value="1"/>
</dbReference>
<dbReference type="InterPro" id="IPR029217">
    <property type="entry name" value="Spo7_2_N"/>
</dbReference>
<evidence type="ECO:0000256" key="1">
    <source>
        <dbReference type="SAM" id="MobiDB-lite"/>
    </source>
</evidence>
<evidence type="ECO:0000313" key="3">
    <source>
        <dbReference type="EMBL" id="ODV91787.1"/>
    </source>
</evidence>
<dbReference type="Gene3D" id="2.30.29.30">
    <property type="entry name" value="Pleckstrin-homology domain (PH domain)/Phosphotyrosine-binding domain (PTB)"/>
    <property type="match status" value="1"/>
</dbReference>
<sequence>MNHNDINDIAEDDIVPPLPSEPAPYMHAMLQYSTPSHVSSTAKCLLIGPVPRDWVKKRLNAWIEKSRSGSYFPKSSILTYNHAPLVNHPAVPLSDHLKDKTADEIVHLLSQGNIISALDLELPESLEYSDDDDNDDDNLASDDDDLPEPLDPLAELSQDEQRSSSPSPSAPLLSDYQNMHHHSYLDKNILDGPADSAQNDLPQPLSPVGDLAQPLSNGSYGSNTSLRSFYTASSCSHAHDEGPDNSHSTHSTPVSVQSSRLHLDFTSDGLLPLSDVSHPTLSDLHFSPNMCNPTMEAKIILTSALAAPADRYTDYGDLLKSASKKHAKRDWGNLGSWHYLRTRRPGEIIKAAKFIMVRKSASRKNFPSDFYEYEATDTTVSSRFQEYALLARFAGNKETPIRLEFYSMGTTSRLSCNKSKKPRFSVDIGPAQSGANLYSALDKSFAIWTCKKSETDIYILKHTSPAVCIEWYAFFSEVLGWKPKPEFFIAVPDIDLTLRIKLSRKKFRKFFKPSKHSEHGESDFTSYLINRVLAHVSRLPQFESAVKTFLLKESVGLAWKRFDCLEWVYGPFSERILGTRALREQYNLELRARVHYPTCISSHDVALLEPSPIEGFVVCISKAQAKNSILREVFMHKQYMFTADGFICFAQAKHALPPLPESLLNDYNALTIEDVANRVQPENAVDWCPLNQSGDIEWYEHRHESETSAETAYDMDNKVRAEKNRRLAQILNVSAFIDSTEVTAIERFDDKGEDLLDKISTAEQLYSVYSDQLRPPRKASLDTISEVASREKSILRIGLKSGASILLKCENASCCDLWIDKLYGLVNYWKARNREDVILAQTIHKENLDRCKIDPQLETQFRRDASQWEMTQAMANPMTTHMCLALGCRTVQLHGILYRKFNRNETFVPYYVLLCRGVMLLFARRTSKDRKGGVYRLEAIVDLRDSYVVSGISTSDYFVPQKEALEALYPGTRIVPRIYKDGVMSMDEDYERSFMLWNGKSKLPHVGSQERRRVKAAQKLLKTQRTMIFMARSYQEREKWVTALNLQLTELYMLSQMYK</sequence>
<feature type="compositionally biased region" description="Polar residues" evidence="1">
    <location>
        <begin position="245"/>
        <end position="255"/>
    </location>
</feature>
<dbReference type="EMBL" id="KV453841">
    <property type="protein sequence ID" value="ODV91787.1"/>
    <property type="molecule type" value="Genomic_DNA"/>
</dbReference>
<accession>A0A1E4TJ91</accession>
<feature type="domain" description="PH" evidence="2">
    <location>
        <begin position="890"/>
        <end position="1049"/>
    </location>
</feature>
<reference evidence="4" key="1">
    <citation type="submission" date="2016-02" db="EMBL/GenBank/DDBJ databases">
        <title>Comparative genomics of biotechnologically important yeasts.</title>
        <authorList>
            <consortium name="DOE Joint Genome Institute"/>
            <person name="Riley R."/>
            <person name="Haridas S."/>
            <person name="Wolfe K.H."/>
            <person name="Lopes M.R."/>
            <person name="Hittinger C.T."/>
            <person name="Goker M."/>
            <person name="Salamov A."/>
            <person name="Wisecaver J."/>
            <person name="Long T.M."/>
            <person name="Aerts A.L."/>
            <person name="Barry K."/>
            <person name="Choi C."/>
            <person name="Clum A."/>
            <person name="Coughlan A.Y."/>
            <person name="Deshpande S."/>
            <person name="Douglass A.P."/>
            <person name="Hanson S.J."/>
            <person name="Klenk H.-P."/>
            <person name="Labutti K."/>
            <person name="Lapidus A."/>
            <person name="Lindquist E."/>
            <person name="Lipzen A."/>
            <person name="Meier-Kolthoff J.P."/>
            <person name="Ohm R.A."/>
            <person name="Otillar R.P."/>
            <person name="Pangilinan J."/>
            <person name="Peng Y."/>
            <person name="Rokas A."/>
            <person name="Rosa C.A."/>
            <person name="Scheuner C."/>
            <person name="Sibirny A.A."/>
            <person name="Slot J.C."/>
            <person name="Stielow J.B."/>
            <person name="Sun H."/>
            <person name="Kurtzman C.P."/>
            <person name="Blackwell M."/>
            <person name="Jeffries T.W."/>
            <person name="Grigoriev I.V."/>
        </authorList>
    </citation>
    <scope>NUCLEOTIDE SEQUENCE [LARGE SCALE GENOMIC DNA]</scope>
    <source>
        <strain evidence="4">NRRL Y-17796</strain>
    </source>
</reference>
<feature type="region of interest" description="Disordered" evidence="1">
    <location>
        <begin position="235"/>
        <end position="255"/>
    </location>
</feature>
<dbReference type="InterPro" id="IPR040345">
    <property type="entry name" value="Mug56/Spo71"/>
</dbReference>
<dbReference type="InterPro" id="IPR039486">
    <property type="entry name" value="Mug56/Spo71_PH"/>
</dbReference>
<organism evidence="3 4">
    <name type="scientific">Tortispora caseinolytica NRRL Y-17796</name>
    <dbReference type="NCBI Taxonomy" id="767744"/>
    <lineage>
        <taxon>Eukaryota</taxon>
        <taxon>Fungi</taxon>
        <taxon>Dikarya</taxon>
        <taxon>Ascomycota</taxon>
        <taxon>Saccharomycotina</taxon>
        <taxon>Trigonopsidomycetes</taxon>
        <taxon>Trigonopsidales</taxon>
        <taxon>Trigonopsidaceae</taxon>
        <taxon>Tortispora</taxon>
    </lineage>
</organism>
<dbReference type="SUPFAM" id="SSF50729">
    <property type="entry name" value="PH domain-like"/>
    <property type="match status" value="1"/>
</dbReference>
<dbReference type="InterPro" id="IPR001849">
    <property type="entry name" value="PH_domain"/>
</dbReference>
<gene>
    <name evidence="3" type="ORF">CANCADRAFT_30113</name>
</gene>
<dbReference type="InterPro" id="IPR057379">
    <property type="entry name" value="PH_SPO71"/>
</dbReference>
<dbReference type="AlphaFoldDB" id="A0A1E4TJ91"/>
<keyword evidence="4" id="KW-1185">Reference proteome</keyword>
<dbReference type="Proteomes" id="UP000095023">
    <property type="component" value="Unassembled WGS sequence"/>
</dbReference>
<dbReference type="GO" id="GO:1902657">
    <property type="term" value="P:protein localization to prospore membrane"/>
    <property type="evidence" value="ECO:0007669"/>
    <property type="project" value="InterPro"/>
</dbReference>
<dbReference type="OrthoDB" id="5579281at2759"/>
<dbReference type="InterPro" id="IPR011993">
    <property type="entry name" value="PH-like_dom_sf"/>
</dbReference>
<proteinExistence type="predicted"/>
<dbReference type="Pfam" id="PF23207">
    <property type="entry name" value="PH_SPO71"/>
    <property type="match status" value="1"/>
</dbReference>
<protein>
    <recommendedName>
        <fullName evidence="2">PH domain-containing protein</fullName>
    </recommendedName>
</protein>
<dbReference type="SMART" id="SM00233">
    <property type="entry name" value="PH"/>
    <property type="match status" value="2"/>
</dbReference>
<evidence type="ECO:0000259" key="2">
    <source>
        <dbReference type="PROSITE" id="PS50003"/>
    </source>
</evidence>
<dbReference type="Pfam" id="PF15404">
    <property type="entry name" value="PH_4"/>
    <property type="match status" value="1"/>
</dbReference>
<dbReference type="GO" id="GO:0005628">
    <property type="term" value="C:prospore membrane"/>
    <property type="evidence" value="ECO:0007669"/>
    <property type="project" value="TreeGrafter"/>
</dbReference>
<feature type="region of interest" description="Disordered" evidence="1">
    <location>
        <begin position="126"/>
        <end position="219"/>
    </location>
</feature>
<dbReference type="Pfam" id="PF15407">
    <property type="entry name" value="Spo7_2_N"/>
    <property type="match status" value="1"/>
</dbReference>
<dbReference type="PANTHER" id="PTHR28076:SF1">
    <property type="entry name" value="PROSPORE MEMBRANE ADAPTER PROTEIN SPO71"/>
    <property type="match status" value="1"/>
</dbReference>
<feature type="compositionally biased region" description="Low complexity" evidence="1">
    <location>
        <begin position="163"/>
        <end position="174"/>
    </location>
</feature>